<feature type="transmembrane region" description="Helical" evidence="6">
    <location>
        <begin position="257"/>
        <end position="281"/>
    </location>
</feature>
<dbReference type="Pfam" id="PF13440">
    <property type="entry name" value="Polysacc_synt_3"/>
    <property type="match status" value="1"/>
</dbReference>
<feature type="transmembrane region" description="Helical" evidence="6">
    <location>
        <begin position="92"/>
        <end position="113"/>
    </location>
</feature>
<feature type="transmembrane region" description="Helical" evidence="6">
    <location>
        <begin position="155"/>
        <end position="175"/>
    </location>
</feature>
<keyword evidence="3 6" id="KW-0812">Transmembrane</keyword>
<name>A0A0G0Q7B3_9BACT</name>
<evidence type="ECO:0000256" key="2">
    <source>
        <dbReference type="ARBA" id="ARBA00022475"/>
    </source>
</evidence>
<evidence type="ECO:0008006" key="9">
    <source>
        <dbReference type="Google" id="ProtNLM"/>
    </source>
</evidence>
<feature type="transmembrane region" description="Helical" evidence="6">
    <location>
        <begin position="181"/>
        <end position="203"/>
    </location>
</feature>
<proteinExistence type="predicted"/>
<feature type="transmembrane region" description="Helical" evidence="6">
    <location>
        <begin position="333"/>
        <end position="353"/>
    </location>
</feature>
<evidence type="ECO:0000256" key="6">
    <source>
        <dbReference type="SAM" id="Phobius"/>
    </source>
</evidence>
<evidence type="ECO:0000313" key="7">
    <source>
        <dbReference type="EMBL" id="KKQ97566.1"/>
    </source>
</evidence>
<comment type="subcellular location">
    <subcellularLocation>
        <location evidence="1">Cell membrane</location>
        <topology evidence="1">Multi-pass membrane protein</topology>
    </subcellularLocation>
</comment>
<feature type="transmembrane region" description="Helical" evidence="6">
    <location>
        <begin position="52"/>
        <end position="71"/>
    </location>
</feature>
<evidence type="ECO:0000256" key="5">
    <source>
        <dbReference type="ARBA" id="ARBA00023136"/>
    </source>
</evidence>
<dbReference type="PANTHER" id="PTHR30250">
    <property type="entry name" value="PST FAMILY PREDICTED COLANIC ACID TRANSPORTER"/>
    <property type="match status" value="1"/>
</dbReference>
<dbReference type="EMBL" id="LBWA01000011">
    <property type="protein sequence ID" value="KKQ97566.1"/>
    <property type="molecule type" value="Genomic_DNA"/>
</dbReference>
<evidence type="ECO:0000256" key="1">
    <source>
        <dbReference type="ARBA" id="ARBA00004651"/>
    </source>
</evidence>
<comment type="caution">
    <text evidence="7">The sequence shown here is derived from an EMBL/GenBank/DDBJ whole genome shotgun (WGS) entry which is preliminary data.</text>
</comment>
<feature type="transmembrane region" description="Helical" evidence="6">
    <location>
        <begin position="301"/>
        <end position="321"/>
    </location>
</feature>
<evidence type="ECO:0000313" key="8">
    <source>
        <dbReference type="Proteomes" id="UP000034325"/>
    </source>
</evidence>
<dbReference type="PANTHER" id="PTHR30250:SF11">
    <property type="entry name" value="O-ANTIGEN TRANSPORTER-RELATED"/>
    <property type="match status" value="1"/>
</dbReference>
<feature type="transmembrane region" description="Helical" evidence="6">
    <location>
        <begin position="389"/>
        <end position="411"/>
    </location>
</feature>
<dbReference type="InterPro" id="IPR050833">
    <property type="entry name" value="Poly_Biosynth_Transport"/>
</dbReference>
<keyword evidence="2" id="KW-1003">Cell membrane</keyword>
<feature type="transmembrane region" description="Helical" evidence="6">
    <location>
        <begin position="365"/>
        <end position="383"/>
    </location>
</feature>
<sequence>MKTISKYYNYLASDSLYGNSIYLMLSTAIMAFFGFFFWIINARLFTPEQVGIATTLISVMTLISSFSLLGLGNGLIRYLPTSERKNKKINTAFTLVGLTSIIITIIYLLFIKIISPSLLFVRENVFFSLLFIIFIAFTSLANLSENIFIAYRSSLYVLLKNTIFSIIKIVLPIFLISLGAYGIFASVGIAMAISFLLSVGFLVRKFNYLIKLIVDTDVVKRIFKFSLGNYAAGFIGGLPAMVLPILITNSIGAKFSAYFYMDMMIINFLYIIPMATSQSLFAEGSYGEMELKTHLKKAIKIISLILIPAIILTLSLGKYVLLAFGRSYSNEGVILLQLLTVSVIFNSINYIIGAIFRIKNMVKELIILGFVNSCLVLFLYMVLIKYGLFGVGIAWMLGQVITSVVSIIMLVKSKYE</sequence>
<dbReference type="GO" id="GO:0005886">
    <property type="term" value="C:plasma membrane"/>
    <property type="evidence" value="ECO:0007669"/>
    <property type="project" value="UniProtKB-SubCell"/>
</dbReference>
<keyword evidence="5 6" id="KW-0472">Membrane</keyword>
<feature type="transmembrane region" description="Helical" evidence="6">
    <location>
        <begin position="125"/>
        <end position="143"/>
    </location>
</feature>
<evidence type="ECO:0000256" key="3">
    <source>
        <dbReference type="ARBA" id="ARBA00022692"/>
    </source>
</evidence>
<keyword evidence="4 6" id="KW-1133">Transmembrane helix</keyword>
<feature type="transmembrane region" description="Helical" evidence="6">
    <location>
        <begin position="21"/>
        <end position="40"/>
    </location>
</feature>
<gene>
    <name evidence="7" type="ORF">UT23_C0011G0037</name>
</gene>
<dbReference type="AlphaFoldDB" id="A0A0G0Q7B3"/>
<dbReference type="Proteomes" id="UP000034325">
    <property type="component" value="Unassembled WGS sequence"/>
</dbReference>
<organism evidence="7 8">
    <name type="scientific">Candidatus Woesebacteria bacterium GW2011_GWA1_39_12</name>
    <dbReference type="NCBI Taxonomy" id="1618549"/>
    <lineage>
        <taxon>Bacteria</taxon>
        <taxon>Candidatus Woeseibacteriota</taxon>
    </lineage>
</organism>
<accession>A0A0G0Q7B3</accession>
<evidence type="ECO:0000256" key="4">
    <source>
        <dbReference type="ARBA" id="ARBA00022989"/>
    </source>
</evidence>
<reference evidence="7 8" key="1">
    <citation type="journal article" date="2015" name="Nature">
        <title>rRNA introns, odd ribosomes, and small enigmatic genomes across a large radiation of phyla.</title>
        <authorList>
            <person name="Brown C.T."/>
            <person name="Hug L.A."/>
            <person name="Thomas B.C."/>
            <person name="Sharon I."/>
            <person name="Castelle C.J."/>
            <person name="Singh A."/>
            <person name="Wilkins M.J."/>
            <person name="Williams K.H."/>
            <person name="Banfield J.F."/>
        </authorList>
    </citation>
    <scope>NUCLEOTIDE SEQUENCE [LARGE SCALE GENOMIC DNA]</scope>
</reference>
<feature type="transmembrane region" description="Helical" evidence="6">
    <location>
        <begin position="230"/>
        <end position="251"/>
    </location>
</feature>
<protein>
    <recommendedName>
        <fullName evidence="9">Polysaccharide biosynthesis protein</fullName>
    </recommendedName>
</protein>